<dbReference type="RefSeq" id="WP_038080763.1">
    <property type="nucleotide sequence ID" value="NZ_JHEG04000001.1"/>
</dbReference>
<evidence type="ECO:0000313" key="4">
    <source>
        <dbReference type="EMBL" id="KIE08676.1"/>
    </source>
</evidence>
<reference evidence="4" key="1">
    <citation type="journal article" date="2015" name="Genome Announc.">
        <title>Draft Genome Sequence of Tolypothrix boutellei Strain VB521301.</title>
        <authorList>
            <person name="Chandrababunaidu M.M."/>
            <person name="Singh D."/>
            <person name="Sen D."/>
            <person name="Bhan S."/>
            <person name="Das S."/>
            <person name="Gupta A."/>
            <person name="Adhikary S.P."/>
            <person name="Tripathy S."/>
        </authorList>
    </citation>
    <scope>NUCLEOTIDE SEQUENCE</scope>
    <source>
        <strain evidence="4">VB521301</strain>
    </source>
</reference>
<dbReference type="Pfam" id="PF05762">
    <property type="entry name" value="VWA_CoxE"/>
    <property type="match status" value="1"/>
</dbReference>
<dbReference type="Gene3D" id="3.40.50.410">
    <property type="entry name" value="von Willebrand factor, type A domain"/>
    <property type="match status" value="1"/>
</dbReference>
<comment type="caution">
    <text evidence="4">The sequence shown here is derived from an EMBL/GenBank/DDBJ whole genome shotgun (WGS) entry which is preliminary data.</text>
</comment>
<dbReference type="InterPro" id="IPR036465">
    <property type="entry name" value="vWFA_dom_sf"/>
</dbReference>
<dbReference type="InterPro" id="IPR002035">
    <property type="entry name" value="VWF_A"/>
</dbReference>
<dbReference type="InterPro" id="IPR050458">
    <property type="entry name" value="LolB"/>
</dbReference>
<dbReference type="AlphaFoldDB" id="A0A0C1N7Z2"/>
<accession>A0A0C1N7Z2</accession>
<evidence type="ECO:0000313" key="3">
    <source>
        <dbReference type="EMBL" id="KAF3885655.1"/>
    </source>
</evidence>
<evidence type="ECO:0000313" key="5">
    <source>
        <dbReference type="Proteomes" id="UP000029738"/>
    </source>
</evidence>
<feature type="region of interest" description="Disordered" evidence="1">
    <location>
        <begin position="42"/>
        <end position="153"/>
    </location>
</feature>
<dbReference type="SMART" id="SM00327">
    <property type="entry name" value="VWA"/>
    <property type="match status" value="1"/>
</dbReference>
<feature type="domain" description="VWFA" evidence="2">
    <location>
        <begin position="302"/>
        <end position="461"/>
    </location>
</feature>
<dbReference type="SUPFAM" id="SSF53300">
    <property type="entry name" value="vWA-like"/>
    <property type="match status" value="1"/>
</dbReference>
<dbReference type="PANTHER" id="PTHR30634">
    <property type="entry name" value="OUTER MEMBRANE LOLAB LIPOPROTEIN INSERTION APPARATUS"/>
    <property type="match status" value="1"/>
</dbReference>
<dbReference type="PANTHER" id="PTHR30634:SF16">
    <property type="entry name" value="OUTER-MEMBRANE LIPOPROTEIN LOLB"/>
    <property type="match status" value="1"/>
</dbReference>
<sequence length="465" mass="51654">MSDENTKRRTRWRLILEAGSESVLGGTLDDVSQARARAIAFLYDREYNSQENRSRNIRPGTGVQKTAAQTGQKSQGARGNGSQSGETPSQQDSKNGEPSASGESPAESGQEDTTSSGNKPEQSERGNTQGQPEQSGGESWVPPLDRQGGLGPSQLTIPEWIDAIHELFPQKTIERLEKDALERYQLEEMVTNPDLLSRAQPSQTLLKAVLRTKHLMNQEVLAMARHLVRKVIEELLEKLAQKVKSPFLGAVDRRQRSFLKVAKNFDAETTIRRNLQHYDPKTKRLYIQKPYFFSRIRRHVERWQIIILVDESGSMLDSVIHAAVTAAIFFGLKQVRTHLCLFDTSVVDVTEECSDPVETIMKVQLGGGTDIGQALTYAASLVDNPRNTIVILITDFYEGAPVQQLLTTTKNLIESGVTLLGLAALDEQANPNYDRNIAQQMVNLGAHVAAMTPGELAQWVAQKIR</sequence>
<proteinExistence type="predicted"/>
<dbReference type="OrthoDB" id="9789979at2"/>
<evidence type="ECO:0000256" key="1">
    <source>
        <dbReference type="SAM" id="MobiDB-lite"/>
    </source>
</evidence>
<dbReference type="EMBL" id="JHEG02000058">
    <property type="protein sequence ID" value="KIE08676.1"/>
    <property type="molecule type" value="Genomic_DNA"/>
</dbReference>
<feature type="compositionally biased region" description="Polar residues" evidence="1">
    <location>
        <begin position="111"/>
        <end position="137"/>
    </location>
</feature>
<feature type="compositionally biased region" description="Low complexity" evidence="1">
    <location>
        <begin position="96"/>
        <end position="108"/>
    </location>
</feature>
<reference evidence="3" key="2">
    <citation type="submission" date="2019-11" db="EMBL/GenBank/DDBJ databases">
        <title>Improved Assembly of Tolypothrix boutellei genome.</title>
        <authorList>
            <person name="Sarangi A.N."/>
            <person name="Mukherjee M."/>
            <person name="Ghosh S."/>
            <person name="Singh D."/>
            <person name="Das A."/>
            <person name="Kant S."/>
            <person name="Prusty A."/>
            <person name="Tripathy S."/>
        </authorList>
    </citation>
    <scope>NUCLEOTIDE SEQUENCE</scope>
    <source>
        <strain evidence="3">VB521301</strain>
    </source>
</reference>
<protein>
    <submittedName>
        <fullName evidence="3">VWA domain-containing protein</fullName>
    </submittedName>
    <submittedName>
        <fullName evidence="4">von Willebrand factor A</fullName>
    </submittedName>
</protein>
<feature type="compositionally biased region" description="Polar residues" evidence="1">
    <location>
        <begin position="63"/>
        <end position="93"/>
    </location>
</feature>
<keyword evidence="5" id="KW-1185">Reference proteome</keyword>
<gene>
    <name evidence="4" type="ORF">DA73_0229575</name>
    <name evidence="3" type="ORF">DA73_0400009390</name>
</gene>
<dbReference type="STRING" id="1479485.DA73_0229575"/>
<dbReference type="EMBL" id="JHEG04000001">
    <property type="protein sequence ID" value="KAF3885655.1"/>
    <property type="molecule type" value="Genomic_DNA"/>
</dbReference>
<dbReference type="Proteomes" id="UP000029738">
    <property type="component" value="Unassembled WGS sequence"/>
</dbReference>
<evidence type="ECO:0000259" key="2">
    <source>
        <dbReference type="SMART" id="SM00327"/>
    </source>
</evidence>
<feature type="compositionally biased region" description="Basic and acidic residues" evidence="1">
    <location>
        <begin position="43"/>
        <end position="54"/>
    </location>
</feature>
<name>A0A0C1N7Z2_9CYAN</name>
<organism evidence="4">
    <name type="scientific">Tolypothrix bouteillei VB521301</name>
    <dbReference type="NCBI Taxonomy" id="1479485"/>
    <lineage>
        <taxon>Bacteria</taxon>
        <taxon>Bacillati</taxon>
        <taxon>Cyanobacteriota</taxon>
        <taxon>Cyanophyceae</taxon>
        <taxon>Nostocales</taxon>
        <taxon>Tolypothrichaceae</taxon>
        <taxon>Tolypothrix</taxon>
    </lineage>
</organism>
<dbReference type="InterPro" id="IPR008912">
    <property type="entry name" value="Uncharacterised_CoxE"/>
</dbReference>